<organism evidence="9 10">
    <name type="scientific">Clostridium paraputrificum</name>
    <dbReference type="NCBI Taxonomy" id="29363"/>
    <lineage>
        <taxon>Bacteria</taxon>
        <taxon>Bacillati</taxon>
        <taxon>Bacillota</taxon>
        <taxon>Clostridia</taxon>
        <taxon>Eubacteriales</taxon>
        <taxon>Clostridiaceae</taxon>
        <taxon>Clostridium</taxon>
    </lineage>
</organism>
<dbReference type="PANTHER" id="PTHR30335">
    <property type="entry name" value="INTEGRAL MEMBRANE PROTEIN OF SOXR-REDUCING COMPLEX"/>
    <property type="match status" value="1"/>
</dbReference>
<dbReference type="RefSeq" id="WP_027097385.1">
    <property type="nucleotide sequence ID" value="NZ_CABHIH010000005.1"/>
</dbReference>
<feature type="transmembrane region" description="Helical" evidence="8">
    <location>
        <begin position="37"/>
        <end position="58"/>
    </location>
</feature>
<dbReference type="InterPro" id="IPR050133">
    <property type="entry name" value="NqrDE/RnfAE_oxidrdctase"/>
</dbReference>
<dbReference type="EC" id="7.-.-.-" evidence="8"/>
<dbReference type="HAMAP" id="MF_00459">
    <property type="entry name" value="RsxA_RnfA"/>
    <property type="match status" value="1"/>
</dbReference>
<dbReference type="Pfam" id="PF02508">
    <property type="entry name" value="Rnf-Nqr"/>
    <property type="match status" value="1"/>
</dbReference>
<dbReference type="InterPro" id="IPR011293">
    <property type="entry name" value="Ion_transpt_RnfA/RsxA"/>
</dbReference>
<keyword evidence="3 8" id="KW-0812">Transmembrane</keyword>
<dbReference type="GeneID" id="42775221"/>
<keyword evidence="8" id="KW-1003">Cell membrane</keyword>
<dbReference type="EMBL" id="MAPZ01000016">
    <property type="protein sequence ID" value="OBY11117.1"/>
    <property type="molecule type" value="Genomic_DNA"/>
</dbReference>
<dbReference type="GO" id="GO:0012505">
    <property type="term" value="C:endomembrane system"/>
    <property type="evidence" value="ECO:0007669"/>
    <property type="project" value="UniProtKB-SubCell"/>
</dbReference>
<evidence type="ECO:0000256" key="5">
    <source>
        <dbReference type="ARBA" id="ARBA00022982"/>
    </source>
</evidence>
<dbReference type="GO" id="GO:0022900">
    <property type="term" value="P:electron transport chain"/>
    <property type="evidence" value="ECO:0007669"/>
    <property type="project" value="UniProtKB-UniRule"/>
</dbReference>
<feature type="transmembrane region" description="Helical" evidence="8">
    <location>
        <begin position="172"/>
        <end position="191"/>
    </location>
</feature>
<evidence type="ECO:0000256" key="3">
    <source>
        <dbReference type="ARBA" id="ARBA00022692"/>
    </source>
</evidence>
<dbReference type="PIRSF" id="PIRSF006102">
    <property type="entry name" value="NQR_DE"/>
    <property type="match status" value="1"/>
</dbReference>
<feature type="transmembrane region" description="Helical" evidence="8">
    <location>
        <begin position="70"/>
        <end position="90"/>
    </location>
</feature>
<dbReference type="AlphaFoldDB" id="A0A174BSZ5"/>
<proteinExistence type="inferred from homology"/>
<reference evidence="9 10" key="1">
    <citation type="submission" date="2016-06" db="EMBL/GenBank/DDBJ databases">
        <authorList>
            <person name="Kjaerup R.B."/>
            <person name="Dalgaard T.S."/>
            <person name="Juul-Madsen H.R."/>
        </authorList>
    </citation>
    <scope>NUCLEOTIDE SEQUENCE [LARGE SCALE GENOMIC DNA]</scope>
    <source>
        <strain evidence="9 10">373-A1</strain>
    </source>
</reference>
<sequence>MSLFLIFISAMLVNNFVLSKFLGICSFLGVSKKKDAAFGMGMAVTLVMVVASVMSWLVYNKILDPLGLNYLSTIANVLVIAALVQFIEMAMKKMMPSLHKALGVYLPLITTNCAVLGMASLNIQESYNLLQALVNGIGAAAGYTLAIVLLSFIRERIDNNKNIPEVLRGLPITLFTAGLMAIAFLGFQGLIH</sequence>
<feature type="transmembrane region" description="Helical" evidence="8">
    <location>
        <begin position="129"/>
        <end position="152"/>
    </location>
</feature>
<keyword evidence="6 8" id="KW-1133">Transmembrane helix</keyword>
<keyword evidence="5 8" id="KW-0249">Electron transport</keyword>
<protein>
    <recommendedName>
        <fullName evidence="8">Ion-translocating oxidoreductase complex subunit A</fullName>
        <ecNumber evidence="8">7.-.-.-</ecNumber>
    </recommendedName>
    <alternativeName>
        <fullName evidence="8">Rnf electron transport complex subunit A</fullName>
    </alternativeName>
</protein>
<comment type="similarity">
    <text evidence="8">Belongs to the NqrDE/RnfAE family.</text>
</comment>
<comment type="subcellular location">
    <subcellularLocation>
        <location evidence="8">Cell membrane</location>
        <topology evidence="8">Multi-pass membrane protein</topology>
    </subcellularLocation>
    <subcellularLocation>
        <location evidence="1">Endomembrane system</location>
        <topology evidence="1">Multi-pass membrane protein</topology>
    </subcellularLocation>
</comment>
<dbReference type="InterPro" id="IPR003667">
    <property type="entry name" value="NqrDE/RnfAE"/>
</dbReference>
<name>A0A174BSZ5_9CLOT</name>
<keyword evidence="10" id="KW-1185">Reference proteome</keyword>
<dbReference type="OrthoDB" id="9803631at2"/>
<keyword evidence="2 8" id="KW-0813">Transport</keyword>
<keyword evidence="7 8" id="KW-0472">Membrane</keyword>
<keyword evidence="4 8" id="KW-1278">Translocase</keyword>
<evidence type="ECO:0000313" key="9">
    <source>
        <dbReference type="EMBL" id="OBY11117.1"/>
    </source>
</evidence>
<evidence type="ECO:0000256" key="6">
    <source>
        <dbReference type="ARBA" id="ARBA00022989"/>
    </source>
</evidence>
<evidence type="ECO:0000256" key="8">
    <source>
        <dbReference type="HAMAP-Rule" id="MF_00459"/>
    </source>
</evidence>
<gene>
    <name evidence="8" type="primary">rnfA</name>
    <name evidence="9" type="ORF">CP373A1_06370</name>
</gene>
<comment type="caution">
    <text evidence="9">The sequence shown here is derived from an EMBL/GenBank/DDBJ whole genome shotgun (WGS) entry which is preliminary data.</text>
</comment>
<dbReference type="Proteomes" id="UP000092714">
    <property type="component" value="Unassembled WGS sequence"/>
</dbReference>
<comment type="function">
    <text evidence="8">Part of a membrane-bound complex that couples electron transfer with translocation of ions across the membrane.</text>
</comment>
<evidence type="ECO:0000313" key="10">
    <source>
        <dbReference type="Proteomes" id="UP000092714"/>
    </source>
</evidence>
<comment type="subunit">
    <text evidence="8">The complex is composed of six subunits: RnfA, RnfB, RnfC, RnfD, RnfE and RnfG.</text>
</comment>
<evidence type="ECO:0000256" key="1">
    <source>
        <dbReference type="ARBA" id="ARBA00004127"/>
    </source>
</evidence>
<evidence type="ECO:0000256" key="4">
    <source>
        <dbReference type="ARBA" id="ARBA00022967"/>
    </source>
</evidence>
<dbReference type="GO" id="GO:0005886">
    <property type="term" value="C:plasma membrane"/>
    <property type="evidence" value="ECO:0007669"/>
    <property type="project" value="UniProtKB-SubCell"/>
</dbReference>
<accession>A0A174BSZ5</accession>
<feature type="transmembrane region" description="Helical" evidence="8">
    <location>
        <begin position="6"/>
        <end position="30"/>
    </location>
</feature>
<dbReference type="NCBIfam" id="TIGR01943">
    <property type="entry name" value="rnfA"/>
    <property type="match status" value="1"/>
</dbReference>
<dbReference type="PANTHER" id="PTHR30335:SF0">
    <property type="entry name" value="ION-TRANSLOCATING OXIDOREDUCTASE COMPLEX SUBUNIT A"/>
    <property type="match status" value="1"/>
</dbReference>
<dbReference type="eggNOG" id="COG4657">
    <property type="taxonomic scope" value="Bacteria"/>
</dbReference>
<evidence type="ECO:0000256" key="7">
    <source>
        <dbReference type="ARBA" id="ARBA00023136"/>
    </source>
</evidence>
<evidence type="ECO:0000256" key="2">
    <source>
        <dbReference type="ARBA" id="ARBA00022448"/>
    </source>
</evidence>
<feature type="transmembrane region" description="Helical" evidence="8">
    <location>
        <begin position="102"/>
        <end position="123"/>
    </location>
</feature>